<name>A0ABR0S7G6_9HYPO</name>
<comment type="caution">
    <text evidence="2">The sequence shown here is derived from an EMBL/GenBank/DDBJ whole genome shotgun (WGS) entry which is preliminary data.</text>
</comment>
<organism evidence="2 3">
    <name type="scientific">Cladobotryum mycophilum</name>
    <dbReference type="NCBI Taxonomy" id="491253"/>
    <lineage>
        <taxon>Eukaryota</taxon>
        <taxon>Fungi</taxon>
        <taxon>Dikarya</taxon>
        <taxon>Ascomycota</taxon>
        <taxon>Pezizomycotina</taxon>
        <taxon>Sordariomycetes</taxon>
        <taxon>Hypocreomycetidae</taxon>
        <taxon>Hypocreales</taxon>
        <taxon>Hypocreaceae</taxon>
        <taxon>Cladobotryum</taxon>
    </lineage>
</organism>
<evidence type="ECO:0000259" key="1">
    <source>
        <dbReference type="Pfam" id="PF20150"/>
    </source>
</evidence>
<dbReference type="Pfam" id="PF20150">
    <property type="entry name" value="2EXR"/>
    <property type="match status" value="1"/>
</dbReference>
<dbReference type="InterPro" id="IPR045518">
    <property type="entry name" value="2EXR"/>
</dbReference>
<dbReference type="PANTHER" id="PTHR35910">
    <property type="entry name" value="2EXR DOMAIN-CONTAINING PROTEIN"/>
    <property type="match status" value="1"/>
</dbReference>
<dbReference type="Proteomes" id="UP001338125">
    <property type="component" value="Unassembled WGS sequence"/>
</dbReference>
<keyword evidence="3" id="KW-1185">Reference proteome</keyword>
<sequence>MARFQDLPFELRREIWRLTLENRRVICLLEIKSPGMWFTRFPTGSPVILYVNQESRAEGLRRYTRTQINRRLEHNLPTEWAPAEPCTGFFLDPICDTLDISISTVDRHMPMPFEALALVPMIKESRVQHVRLQPELWSHVNFEEVIKTIVHVTRVKTLTFHVGMFCNVNTSQGLMIRIVTDHGLPRKTVTWRITEEDALVRNDNRGWGFAPVKEALIRDGAIHFNHDERFGLHEVAMFLVVPKEDMFPEEFIWALAAGAADHPDISDGFPFLPDEGTATSWKHRIFQNLDGVCLPDFGFDGLQPPHVPPPPPGMRCYTDITTSAVGLLLWTLLNAASIWDQDDWQDLAWLIEWQTLLIDAMVWGKDIEYSDFESDEDLQPLEKLGAAEVDAIREVLKEHMTCFNLYPVLAKAPRINDVTE</sequence>
<evidence type="ECO:0000313" key="3">
    <source>
        <dbReference type="Proteomes" id="UP001338125"/>
    </source>
</evidence>
<feature type="domain" description="2EXR" evidence="1">
    <location>
        <begin position="3"/>
        <end position="70"/>
    </location>
</feature>
<dbReference type="PANTHER" id="PTHR35910:SF6">
    <property type="entry name" value="2EXR DOMAIN-CONTAINING PROTEIN"/>
    <property type="match status" value="1"/>
</dbReference>
<accession>A0ABR0S7G6</accession>
<dbReference type="EMBL" id="JAVFKD010000016">
    <property type="protein sequence ID" value="KAK5988106.1"/>
    <property type="molecule type" value="Genomic_DNA"/>
</dbReference>
<evidence type="ECO:0000313" key="2">
    <source>
        <dbReference type="EMBL" id="KAK5988106.1"/>
    </source>
</evidence>
<gene>
    <name evidence="2" type="ORF">PT974_12246</name>
</gene>
<proteinExistence type="predicted"/>
<reference evidence="2 3" key="1">
    <citation type="submission" date="2024-01" db="EMBL/GenBank/DDBJ databases">
        <title>Complete genome of Cladobotryum mycophilum ATHUM6906.</title>
        <authorList>
            <person name="Christinaki A.C."/>
            <person name="Myridakis A.I."/>
            <person name="Kouvelis V.N."/>
        </authorList>
    </citation>
    <scope>NUCLEOTIDE SEQUENCE [LARGE SCALE GENOMIC DNA]</scope>
    <source>
        <strain evidence="2 3">ATHUM6906</strain>
    </source>
</reference>
<protein>
    <recommendedName>
        <fullName evidence="1">2EXR domain-containing protein</fullName>
    </recommendedName>
</protein>